<gene>
    <name evidence="2" type="ORF">DV20_24990</name>
</gene>
<feature type="compositionally biased region" description="Basic and acidic residues" evidence="1">
    <location>
        <begin position="1"/>
        <end position="52"/>
    </location>
</feature>
<protein>
    <recommendedName>
        <fullName evidence="4">Kanamycin biosynthetic protein</fullName>
    </recommendedName>
</protein>
<keyword evidence="3" id="KW-1185">Reference proteome</keyword>
<evidence type="ECO:0000313" key="2">
    <source>
        <dbReference type="EMBL" id="KDN19602.1"/>
    </source>
</evidence>
<dbReference type="Pfam" id="PF14013">
    <property type="entry name" value="MT0933_antitox"/>
    <property type="match status" value="1"/>
</dbReference>
<dbReference type="OrthoDB" id="3579262at2"/>
<name>A0A066U165_9PSEU</name>
<dbReference type="eggNOG" id="ENOG5033D21">
    <property type="taxonomic scope" value="Bacteria"/>
</dbReference>
<dbReference type="RefSeq" id="WP_043784166.1">
    <property type="nucleotide sequence ID" value="NZ_JMQI01000051.1"/>
</dbReference>
<evidence type="ECO:0008006" key="4">
    <source>
        <dbReference type="Google" id="ProtNLM"/>
    </source>
</evidence>
<dbReference type="InterPro" id="IPR028037">
    <property type="entry name" value="Antitoxin_Rv0909/MT0933"/>
</dbReference>
<reference evidence="2 3" key="1">
    <citation type="submission" date="2014-05" db="EMBL/GenBank/DDBJ databases">
        <title>Draft genome sequence of Amycolatopsis rifamycinica DSM 46095.</title>
        <authorList>
            <person name="Lal R."/>
            <person name="Saxena A."/>
            <person name="Kumari R."/>
            <person name="Mukherjee U."/>
            <person name="Singh P."/>
            <person name="Sangwan N."/>
            <person name="Mahato N.K."/>
        </authorList>
    </citation>
    <scope>NUCLEOTIDE SEQUENCE [LARGE SCALE GENOMIC DNA]</scope>
    <source>
        <strain evidence="2 3">DSM 46095</strain>
    </source>
</reference>
<evidence type="ECO:0000313" key="3">
    <source>
        <dbReference type="Proteomes" id="UP000027345"/>
    </source>
</evidence>
<proteinExistence type="predicted"/>
<comment type="caution">
    <text evidence="2">The sequence shown here is derived from an EMBL/GenBank/DDBJ whole genome shotgun (WGS) entry which is preliminary data.</text>
</comment>
<dbReference type="STRING" id="287986.DV20_24990"/>
<dbReference type="EMBL" id="JMQI01000051">
    <property type="protein sequence ID" value="KDN19602.1"/>
    <property type="molecule type" value="Genomic_DNA"/>
</dbReference>
<organism evidence="2 3">
    <name type="scientific">Amycolatopsis rifamycinica</name>
    <dbReference type="NCBI Taxonomy" id="287986"/>
    <lineage>
        <taxon>Bacteria</taxon>
        <taxon>Bacillati</taxon>
        <taxon>Actinomycetota</taxon>
        <taxon>Actinomycetes</taxon>
        <taxon>Pseudonocardiales</taxon>
        <taxon>Pseudonocardiaceae</taxon>
        <taxon>Amycolatopsis</taxon>
    </lineage>
</organism>
<feature type="region of interest" description="Disordered" evidence="1">
    <location>
        <begin position="1"/>
        <end position="64"/>
    </location>
</feature>
<dbReference type="Proteomes" id="UP000027345">
    <property type="component" value="Unassembled WGS sequence"/>
</dbReference>
<dbReference type="AlphaFoldDB" id="A0A066U165"/>
<sequence length="64" mass="7012">MNLFDKAKEALGKHPDQADQGVDKAAEAAKQRFGQHSDKIDQGTDKVKDFLHKQGGGQQEPPPQ</sequence>
<accession>A0A066U165</accession>
<evidence type="ECO:0000256" key="1">
    <source>
        <dbReference type="SAM" id="MobiDB-lite"/>
    </source>
</evidence>